<protein>
    <submittedName>
        <fullName evidence="1">IS3 family transposase</fullName>
    </submittedName>
</protein>
<accession>A0AAW5ZVL5</accession>
<dbReference type="AlphaFoldDB" id="A0AAW5ZVL5"/>
<dbReference type="EMBL" id="JAIVFG010000262">
    <property type="protein sequence ID" value="MDB0574201.1"/>
    <property type="molecule type" value="Genomic_DNA"/>
</dbReference>
<proteinExistence type="predicted"/>
<sequence length="71" mass="8268">IGISRQAYYKRQQSETRQVERDARVCALVQHVRLRQPRMGTRKLQHVLRSPLAEAGIQVGRDRLFDILRAA</sequence>
<feature type="non-terminal residue" evidence="1">
    <location>
        <position position="71"/>
    </location>
</feature>
<feature type="non-terminal residue" evidence="1">
    <location>
        <position position="1"/>
    </location>
</feature>
<comment type="caution">
    <text evidence="1">The sequence shown here is derived from an EMBL/GenBank/DDBJ whole genome shotgun (WGS) entry which is preliminary data.</text>
</comment>
<name>A0AAW5ZVL5_RALSL</name>
<dbReference type="Proteomes" id="UP001144050">
    <property type="component" value="Unassembled WGS sequence"/>
</dbReference>
<organism evidence="1 2">
    <name type="scientific">Ralstonia solanacearum</name>
    <name type="common">Pseudomonas solanacearum</name>
    <dbReference type="NCBI Taxonomy" id="305"/>
    <lineage>
        <taxon>Bacteria</taxon>
        <taxon>Pseudomonadati</taxon>
        <taxon>Pseudomonadota</taxon>
        <taxon>Betaproteobacteria</taxon>
        <taxon>Burkholderiales</taxon>
        <taxon>Burkholderiaceae</taxon>
        <taxon>Ralstonia</taxon>
        <taxon>Ralstonia solanacearum species complex</taxon>
    </lineage>
</organism>
<evidence type="ECO:0000313" key="2">
    <source>
        <dbReference type="Proteomes" id="UP001144050"/>
    </source>
</evidence>
<evidence type="ECO:0000313" key="1">
    <source>
        <dbReference type="EMBL" id="MDB0574201.1"/>
    </source>
</evidence>
<reference evidence="1" key="1">
    <citation type="submission" date="2021-09" db="EMBL/GenBank/DDBJ databases">
        <title>Genomic analysis of Ralstonia spp.</title>
        <authorList>
            <person name="Aburjaile F."/>
            <person name="Ariute J.C."/>
            <person name="Pais A.K.L."/>
            <person name="Albuquerque G.M.R."/>
            <person name="Silva A.M.F."/>
            <person name="Brenig B."/>
            <person name="Azevedo V."/>
            <person name="Matiuzzi M."/>
            <person name="Ramos R."/>
            <person name="Goes-Neto A."/>
            <person name="Soares S."/>
            <person name="Iseppon A.M.B."/>
            <person name="Souza E."/>
            <person name="Gama M."/>
        </authorList>
    </citation>
    <scope>NUCLEOTIDE SEQUENCE</scope>
    <source>
        <strain evidence="1">CCRMRs91</strain>
    </source>
</reference>
<gene>
    <name evidence="1" type="ORF">LBW59_26145</name>
</gene>